<accession>A0A1M5B0Z5</accession>
<reference evidence="1 2" key="1">
    <citation type="submission" date="2016-11" db="EMBL/GenBank/DDBJ databases">
        <authorList>
            <person name="Jaros S."/>
            <person name="Januszkiewicz K."/>
            <person name="Wedrychowicz H."/>
        </authorList>
    </citation>
    <scope>NUCLEOTIDE SEQUENCE [LARGE SCALE GENOMIC DNA]</scope>
    <source>
        <strain evidence="1 2">DSM 17459</strain>
    </source>
</reference>
<proteinExistence type="predicted"/>
<dbReference type="STRING" id="1122155.SAMN02745158_03432"/>
<evidence type="ECO:0008006" key="3">
    <source>
        <dbReference type="Google" id="ProtNLM"/>
    </source>
</evidence>
<keyword evidence="2" id="KW-1185">Reference proteome</keyword>
<dbReference type="InterPro" id="IPR009097">
    <property type="entry name" value="Cyclic_Pdiesterase"/>
</dbReference>
<dbReference type="SUPFAM" id="SSF55144">
    <property type="entry name" value="LigT-like"/>
    <property type="match status" value="1"/>
</dbReference>
<gene>
    <name evidence="1" type="ORF">SAMN02745158_03432</name>
</gene>
<sequence length="236" mass="27940">MESKDAFYIRIRELERYNLTERTQGLQTNDKLKDKVSDNGAFCSFYGDTVSFLLEDRIRCRLKEVQQILYASAPGVLAEPLREETFHMTLHDLTSGTDLGRIKERMENNEKEVRRIFRSLQGEHPKNIQMISSYLFNMVNSSLVWILLPWGKEDYQELMELYQRFQEIAALDYPFTPHITLAYYRPGSYSGRQLDSLALMMQELNKERLYINLNLNSLVYCTFSDMNHYRICQRLL</sequence>
<protein>
    <recommendedName>
        <fullName evidence="3">2'-5' RNA ligase</fullName>
    </recommendedName>
</protein>
<dbReference type="Gene3D" id="3.90.1140.10">
    <property type="entry name" value="Cyclic phosphodiesterase"/>
    <property type="match status" value="1"/>
</dbReference>
<dbReference type="Proteomes" id="UP000184245">
    <property type="component" value="Unassembled WGS sequence"/>
</dbReference>
<evidence type="ECO:0000313" key="2">
    <source>
        <dbReference type="Proteomes" id="UP000184245"/>
    </source>
</evidence>
<dbReference type="RefSeq" id="WP_072853920.1">
    <property type="nucleotide sequence ID" value="NZ_FQVI01000023.1"/>
</dbReference>
<name>A0A1M5B0Z5_9CLOT</name>
<organism evidence="1 2">
    <name type="scientific">Lactonifactor longoviformis DSM 17459</name>
    <dbReference type="NCBI Taxonomy" id="1122155"/>
    <lineage>
        <taxon>Bacteria</taxon>
        <taxon>Bacillati</taxon>
        <taxon>Bacillota</taxon>
        <taxon>Clostridia</taxon>
        <taxon>Eubacteriales</taxon>
        <taxon>Clostridiaceae</taxon>
        <taxon>Lactonifactor</taxon>
    </lineage>
</organism>
<dbReference type="AlphaFoldDB" id="A0A1M5B0Z5"/>
<dbReference type="OrthoDB" id="3251213at2"/>
<dbReference type="EMBL" id="FQVI01000023">
    <property type="protein sequence ID" value="SHF36158.1"/>
    <property type="molecule type" value="Genomic_DNA"/>
</dbReference>
<evidence type="ECO:0000313" key="1">
    <source>
        <dbReference type="EMBL" id="SHF36158.1"/>
    </source>
</evidence>